<proteinExistence type="predicted"/>
<organism evidence="3 5">
    <name type="scientific">Hufsiella ginkgonis</name>
    <dbReference type="NCBI Taxonomy" id="2695274"/>
    <lineage>
        <taxon>Bacteria</taxon>
        <taxon>Pseudomonadati</taxon>
        <taxon>Bacteroidota</taxon>
        <taxon>Sphingobacteriia</taxon>
        <taxon>Sphingobacteriales</taxon>
        <taxon>Sphingobacteriaceae</taxon>
        <taxon>Hufsiella</taxon>
    </lineage>
</organism>
<dbReference type="InterPro" id="IPR034151">
    <property type="entry name" value="TOPRIM_DnaG_bac"/>
</dbReference>
<feature type="region of interest" description="Disordered" evidence="1">
    <location>
        <begin position="299"/>
        <end position="319"/>
    </location>
</feature>
<protein>
    <submittedName>
        <fullName evidence="3">Toprim domain-containing protein</fullName>
    </submittedName>
</protein>
<evidence type="ECO:0000313" key="5">
    <source>
        <dbReference type="Proteomes" id="UP000451233"/>
    </source>
</evidence>
<dbReference type="SUPFAM" id="SSF56731">
    <property type="entry name" value="DNA primase core"/>
    <property type="match status" value="1"/>
</dbReference>
<comment type="caution">
    <text evidence="3">The sequence shown here is derived from an EMBL/GenBank/DDBJ whole genome shotgun (WGS) entry which is preliminary data.</text>
</comment>
<keyword evidence="5" id="KW-1185">Reference proteome</keyword>
<dbReference type="PROSITE" id="PS50880">
    <property type="entry name" value="TOPRIM"/>
    <property type="match status" value="1"/>
</dbReference>
<dbReference type="InterPro" id="IPR006171">
    <property type="entry name" value="TOPRIM_dom"/>
</dbReference>
<evidence type="ECO:0000313" key="4">
    <source>
        <dbReference type="EMBL" id="MXV13916.1"/>
    </source>
</evidence>
<evidence type="ECO:0000259" key="2">
    <source>
        <dbReference type="PROSITE" id="PS50880"/>
    </source>
</evidence>
<dbReference type="SUPFAM" id="SSF52540">
    <property type="entry name" value="P-loop containing nucleoside triphosphate hydrolases"/>
    <property type="match status" value="1"/>
</dbReference>
<dbReference type="Gene3D" id="3.90.980.10">
    <property type="entry name" value="DNA primase, catalytic core, N-terminal domain"/>
    <property type="match status" value="1"/>
</dbReference>
<dbReference type="EMBL" id="WVHS01000001">
    <property type="protein sequence ID" value="MXV13908.1"/>
    <property type="molecule type" value="Genomic_DNA"/>
</dbReference>
<feature type="domain" description="Toprim" evidence="2">
    <location>
        <begin position="175"/>
        <end position="263"/>
    </location>
</feature>
<dbReference type="EMBL" id="WVHS01000001">
    <property type="protein sequence ID" value="MXV13916.1"/>
    <property type="molecule type" value="Genomic_DNA"/>
</dbReference>
<dbReference type="InterPro" id="IPR027417">
    <property type="entry name" value="P-loop_NTPase"/>
</dbReference>
<dbReference type="Pfam" id="PF13155">
    <property type="entry name" value="Toprim_2"/>
    <property type="match status" value="1"/>
</dbReference>
<dbReference type="Proteomes" id="UP000451233">
    <property type="component" value="Unassembled WGS sequence"/>
</dbReference>
<dbReference type="CDD" id="cd03364">
    <property type="entry name" value="TOPRIM_DnaG_primases"/>
    <property type="match status" value="1"/>
</dbReference>
<dbReference type="AlphaFoldDB" id="A0A7K1XSQ5"/>
<evidence type="ECO:0000256" key="1">
    <source>
        <dbReference type="SAM" id="MobiDB-lite"/>
    </source>
</evidence>
<reference evidence="3 5" key="1">
    <citation type="submission" date="2019-11" db="EMBL/GenBank/DDBJ databases">
        <title>Pedobacter sp. HMF7056 Genome sequencing and assembly.</title>
        <authorList>
            <person name="Kang H."/>
            <person name="Kim H."/>
            <person name="Joh K."/>
        </authorList>
    </citation>
    <scope>NUCLEOTIDE SEQUENCE [LARGE SCALE GENOMIC DNA]</scope>
    <source>
        <strain evidence="3 5">HMF7056</strain>
    </source>
</reference>
<dbReference type="Gene3D" id="3.40.1360.10">
    <property type="match status" value="1"/>
</dbReference>
<gene>
    <name evidence="3" type="ORF">GS398_01230</name>
    <name evidence="4" type="ORF">GS398_01270</name>
</gene>
<name>A0A7K1XSQ5_9SPHI</name>
<dbReference type="SMART" id="SM00493">
    <property type="entry name" value="TOPRIM"/>
    <property type="match status" value="1"/>
</dbReference>
<dbReference type="InterPro" id="IPR037068">
    <property type="entry name" value="DNA_primase_core_N_sf"/>
</dbReference>
<accession>A0A7K1XSQ5</accession>
<sequence length="719" mass="80835">MDVIELVQRLEKLTKHEALEKCKTLIGGDSAVQVHPAAELTRTAVLTRQFTYFKNAVHNSKPAQDYIAGRGLDFRKTEIGYNAGQFHHGTRKEEHLVQSCLKYGLLIDKNLTNSRTGEKAYQPFGKCCLVFALRNNQHQISGLYFRSTVNNDHAKHFYLKERSGLYPGYPDPATKKLILTESVIDAATLLQLDPVTATYSVLAAYGTNGLNEEHRAAIKALADLQELIFAFDSDDAGQAAARKYAAELHGELPALKISTLALPCKDVNETALAHQDQALFSQLLAERTDLFLSTENLSAEKEKPAPFQPVPEPPKEAPALNVENPWKLSFRTDTARYYILGGISKLPDSLKVTLAIETESGKSRVKLDLYEDKQVEKTAREAAEKLHIDTYQMETDLHKLTDLLESYREQELLKNRETDPGEEVLTPLTALEREQAEALAKSPSLITELSELLGKTGIVGEENSRLLLFLIAASYKMAEPLHALIQGSSGSGKTRLLRQISDCMPPEKVTRLTRVSDKALYNYPKNFLINRLLCLEDMDGLPEEAGLAFRELQSNGELILFESIVLKVDELDGSLRAFFERLKGYLEKTYPGNHQKAEFSLLEVRQALALSKTQLFRYVNELTALEYLRQSGGYANRGFKYRIVYWDNYLAIREKIRAHLENQLDALKAGTPRNTRTDKKRIMEHVKAVFVASVPSSRNMCKGAFTNRHTPITYDAADH</sequence>
<evidence type="ECO:0000313" key="3">
    <source>
        <dbReference type="EMBL" id="MXV13908.1"/>
    </source>
</evidence>